<feature type="region of interest" description="Disordered" evidence="8">
    <location>
        <begin position="451"/>
        <end position="476"/>
    </location>
</feature>
<evidence type="ECO:0000256" key="3">
    <source>
        <dbReference type="ARBA" id="ARBA00019870"/>
    </source>
</evidence>
<evidence type="ECO:0000313" key="10">
    <source>
        <dbReference type="EMBL" id="KAJ8867398.1"/>
    </source>
</evidence>
<dbReference type="SUPFAM" id="SSF57903">
    <property type="entry name" value="FYVE/PHD zinc finger"/>
    <property type="match status" value="1"/>
</dbReference>
<evidence type="ECO:0000256" key="8">
    <source>
        <dbReference type="SAM" id="MobiDB-lite"/>
    </source>
</evidence>
<dbReference type="PANTHER" id="PTHR46465">
    <property type="entry name" value="LATERAL SIGNALING TARGET PROTEIN 2 HOMOLOG"/>
    <property type="match status" value="1"/>
</dbReference>
<evidence type="ECO:0000256" key="7">
    <source>
        <dbReference type="PROSITE-ProRule" id="PRU00091"/>
    </source>
</evidence>
<keyword evidence="5 7" id="KW-0863">Zinc-finger</keyword>
<evidence type="ECO:0000256" key="4">
    <source>
        <dbReference type="ARBA" id="ARBA00022723"/>
    </source>
</evidence>
<dbReference type="InterPro" id="IPR051118">
    <property type="entry name" value="LST-2"/>
</dbReference>
<dbReference type="Proteomes" id="UP001159363">
    <property type="component" value="Chromosome 14"/>
</dbReference>
<accession>A0ABQ9G4K1</accession>
<evidence type="ECO:0000313" key="11">
    <source>
        <dbReference type="Proteomes" id="UP001159363"/>
    </source>
</evidence>
<dbReference type="InterPro" id="IPR017455">
    <property type="entry name" value="Znf_FYVE-rel"/>
</dbReference>
<dbReference type="EMBL" id="JARBHB010000015">
    <property type="protein sequence ID" value="KAJ8867398.1"/>
    <property type="molecule type" value="Genomic_DNA"/>
</dbReference>
<dbReference type="PROSITE" id="PS50178">
    <property type="entry name" value="ZF_FYVE"/>
    <property type="match status" value="1"/>
</dbReference>
<evidence type="ECO:0000256" key="6">
    <source>
        <dbReference type="ARBA" id="ARBA00022833"/>
    </source>
</evidence>
<keyword evidence="11" id="KW-1185">Reference proteome</keyword>
<evidence type="ECO:0000256" key="2">
    <source>
        <dbReference type="ARBA" id="ARBA00008755"/>
    </source>
</evidence>
<dbReference type="SMART" id="SM00064">
    <property type="entry name" value="FYVE"/>
    <property type="match status" value="1"/>
</dbReference>
<comment type="caution">
    <text evidence="10">The sequence shown here is derived from an EMBL/GenBank/DDBJ whole genome shotgun (WGS) entry which is preliminary data.</text>
</comment>
<evidence type="ECO:0000256" key="5">
    <source>
        <dbReference type="ARBA" id="ARBA00022771"/>
    </source>
</evidence>
<evidence type="ECO:0000256" key="1">
    <source>
        <dbReference type="ARBA" id="ARBA00003580"/>
    </source>
</evidence>
<keyword evidence="6" id="KW-0862">Zinc</keyword>
<name>A0ABQ9G4K1_9NEOP</name>
<dbReference type="CDD" id="cd15731">
    <property type="entry name" value="FYVE_LST2"/>
    <property type="match status" value="1"/>
</dbReference>
<dbReference type="Pfam" id="PF01363">
    <property type="entry name" value="FYVE"/>
    <property type="match status" value="1"/>
</dbReference>
<dbReference type="InterPro" id="IPR000306">
    <property type="entry name" value="Znf_FYVE"/>
</dbReference>
<gene>
    <name evidence="10" type="ORF">PR048_031199</name>
</gene>
<sequence>MVAAELDSFDGRKDPERCTTLVNRLRHCQDKVLNICNLIMDTVIPYERANRDFRVKFPDDVMQESLAGQLWFGAECLAAGSSIMNREGESTAMRPLAKALTKALENVRNMLREQSLRSGTAEALNERIPEALRIFDRLFAEFELCYVSAMVPVKTPEEYETQQLVVVLFSETLQRALEMKLLQQDMVDDCDPALMFTIPRLAIVSGLLIFPDGPLSLDQPSCEMSEMFRPFRMLLFKIRELLWTLNKRELYALEKLLCSCEEPSNYQNSVLEDEETNNLENYNSIPDLDDFVTRFYIDYPSCKQFVSDFYAPNDSGEPESEEEGDWVGDLSECETVVSSNVTTRAGENGSMTIITVPAPSVETPSEVPVSMFDPPVLSYDEDLPLDGVLTPQQNGFLLANQVGHEAMLASLGPTGHGDSPIGVESIPDGDPHMSMSAATASLSTLLLRGEPRAHSPLDSGVGTNQSPSPEPCPPATSRWEVQTIPCNCTSVDDGCACENVVDDRTERLPSDFVSDSILSVDDCDRTMCVGCDNVPVEAVSLAGISQSFKPGLWTRGNGEAVKVPSAQKVPASVVIRTEGEDWVGLTSGEGTLSVCNGNVVPPVSLDYANNWDNLVGCRPREYRSSKSRIAVTSLGSQGKHASMLEETSSVIIPSAFSRQPCLILYKLSLCVNVVRSRAESSSVSCTGFSCSFSSDTSSFNSECQDDEEIALAMQAVEIASRNEARSKFRSSEDLVHRLFVCIAGVADQLQSNFAGDLRNILKCVFLMNASSAANSPDMEDEDSGRPVERAEEALSAGWEGCPEQQEPPPPWIPDDMAPRCMSCEAAFTVVRRRHHCRNCGKVFCARCSANSVPLPRYGHVKPVRVCNRCFLHQVTPFTLEEVATTRS</sequence>
<dbReference type="InterPro" id="IPR011011">
    <property type="entry name" value="Znf_FYVE_PHD"/>
</dbReference>
<proteinExistence type="inferred from homology"/>
<protein>
    <recommendedName>
        <fullName evidence="3">Lateral signaling target protein 2 homolog</fullName>
    </recommendedName>
</protein>
<reference evidence="10 11" key="1">
    <citation type="submission" date="2023-02" db="EMBL/GenBank/DDBJ databases">
        <title>LHISI_Scaffold_Assembly.</title>
        <authorList>
            <person name="Stuart O.P."/>
            <person name="Cleave R."/>
            <person name="Magrath M.J.L."/>
            <person name="Mikheyev A.S."/>
        </authorList>
    </citation>
    <scope>NUCLEOTIDE SEQUENCE [LARGE SCALE GENOMIC DNA]</scope>
    <source>
        <strain evidence="10">Daus_M_001</strain>
        <tissue evidence="10">Leg muscle</tissue>
    </source>
</reference>
<organism evidence="10 11">
    <name type="scientific">Dryococelus australis</name>
    <dbReference type="NCBI Taxonomy" id="614101"/>
    <lineage>
        <taxon>Eukaryota</taxon>
        <taxon>Metazoa</taxon>
        <taxon>Ecdysozoa</taxon>
        <taxon>Arthropoda</taxon>
        <taxon>Hexapoda</taxon>
        <taxon>Insecta</taxon>
        <taxon>Pterygota</taxon>
        <taxon>Neoptera</taxon>
        <taxon>Polyneoptera</taxon>
        <taxon>Phasmatodea</taxon>
        <taxon>Verophasmatodea</taxon>
        <taxon>Anareolatae</taxon>
        <taxon>Phasmatidae</taxon>
        <taxon>Eurycanthinae</taxon>
        <taxon>Dryococelus</taxon>
    </lineage>
</organism>
<comment type="function">
    <text evidence="1">Negative regulator of epidermal growth factor receptor (EGFR) signaling.</text>
</comment>
<comment type="similarity">
    <text evidence="2">Belongs to the lst-2 family.</text>
</comment>
<feature type="domain" description="FYVE-type" evidence="9">
    <location>
        <begin position="814"/>
        <end position="874"/>
    </location>
</feature>
<dbReference type="Gene3D" id="3.30.40.10">
    <property type="entry name" value="Zinc/RING finger domain, C3HC4 (zinc finger)"/>
    <property type="match status" value="1"/>
</dbReference>
<dbReference type="PANTHER" id="PTHR46465:SF2">
    <property type="entry name" value="LATERAL SIGNALING TARGET PROTEIN 2 HOMOLOG"/>
    <property type="match status" value="1"/>
</dbReference>
<evidence type="ECO:0000259" key="9">
    <source>
        <dbReference type="PROSITE" id="PS50178"/>
    </source>
</evidence>
<dbReference type="InterPro" id="IPR043269">
    <property type="entry name" value="FYVE_LST2"/>
</dbReference>
<keyword evidence="4" id="KW-0479">Metal-binding</keyword>
<dbReference type="InterPro" id="IPR013083">
    <property type="entry name" value="Znf_RING/FYVE/PHD"/>
</dbReference>